<dbReference type="InterPro" id="IPR014731">
    <property type="entry name" value="ETF_asu_C"/>
</dbReference>
<dbReference type="Pfam" id="PF00766">
    <property type="entry name" value="ETF_alpha"/>
    <property type="match status" value="1"/>
</dbReference>
<name>A0AB39L5Q6_9MICC</name>
<keyword evidence="4 6" id="KW-0274">FAD</keyword>
<dbReference type="Gene3D" id="3.40.50.620">
    <property type="entry name" value="HUPs"/>
    <property type="match status" value="1"/>
</dbReference>
<comment type="subunit">
    <text evidence="2">Heterodimer of an alpha and a beta subunit.</text>
</comment>
<evidence type="ECO:0000256" key="2">
    <source>
        <dbReference type="ARBA" id="ARBA00011355"/>
    </source>
</evidence>
<dbReference type="KEGG" id="spue:AB5L97_03940"/>
<feature type="binding site" evidence="6">
    <location>
        <begin position="234"/>
        <end position="235"/>
    </location>
    <ligand>
        <name>FAD</name>
        <dbReference type="ChEBI" id="CHEBI:57692"/>
    </ligand>
</feature>
<feature type="binding site" evidence="6">
    <location>
        <position position="286"/>
    </location>
    <ligand>
        <name>FAD</name>
        <dbReference type="ChEBI" id="CHEBI:57692"/>
    </ligand>
</feature>
<feature type="domain" description="Electron transfer flavoprotein alpha/beta-subunit N-terminal" evidence="7">
    <location>
        <begin position="4"/>
        <end position="187"/>
    </location>
</feature>
<evidence type="ECO:0000256" key="6">
    <source>
        <dbReference type="PIRSR" id="PIRSR000089-1"/>
    </source>
</evidence>
<dbReference type="AlphaFoldDB" id="A0AB39L5Q6"/>
<dbReference type="Gene3D" id="3.40.50.1220">
    <property type="entry name" value="TPP-binding domain"/>
    <property type="match status" value="1"/>
</dbReference>
<protein>
    <submittedName>
        <fullName evidence="8">Electron transfer flavoprotein subunit alpha/FixB family protein</fullName>
    </submittedName>
</protein>
<proteinExistence type="inferred from homology"/>
<feature type="binding site" evidence="6">
    <location>
        <begin position="265"/>
        <end position="272"/>
    </location>
    <ligand>
        <name>FAD</name>
        <dbReference type="ChEBI" id="CHEBI:57692"/>
    </ligand>
</feature>
<organism evidence="8">
    <name type="scientific">Sinomonas puerhi</name>
    <dbReference type="NCBI Taxonomy" id="3238584"/>
    <lineage>
        <taxon>Bacteria</taxon>
        <taxon>Bacillati</taxon>
        <taxon>Actinomycetota</taxon>
        <taxon>Actinomycetes</taxon>
        <taxon>Micrococcales</taxon>
        <taxon>Micrococcaceae</taxon>
        <taxon>Sinomonas</taxon>
    </lineage>
</organism>
<comment type="cofactor">
    <cofactor evidence="6">
        <name>FAD</name>
        <dbReference type="ChEBI" id="CHEBI:57692"/>
    </cofactor>
    <text evidence="6">Binds 1 FAD per dimer.</text>
</comment>
<dbReference type="SUPFAM" id="SSF52467">
    <property type="entry name" value="DHS-like NAD/FAD-binding domain"/>
    <property type="match status" value="1"/>
</dbReference>
<dbReference type="InterPro" id="IPR014729">
    <property type="entry name" value="Rossmann-like_a/b/a_fold"/>
</dbReference>
<dbReference type="InterPro" id="IPR029035">
    <property type="entry name" value="DHS-like_NAD/FAD-binding_dom"/>
</dbReference>
<gene>
    <name evidence="8" type="ORF">AB5L97_03940</name>
</gene>
<dbReference type="PANTHER" id="PTHR43153">
    <property type="entry name" value="ELECTRON TRANSFER FLAVOPROTEIN ALPHA"/>
    <property type="match status" value="1"/>
</dbReference>
<dbReference type="SUPFAM" id="SSF52402">
    <property type="entry name" value="Adenine nucleotide alpha hydrolases-like"/>
    <property type="match status" value="1"/>
</dbReference>
<dbReference type="GO" id="GO:0033539">
    <property type="term" value="P:fatty acid beta-oxidation using acyl-CoA dehydrogenase"/>
    <property type="evidence" value="ECO:0007669"/>
    <property type="project" value="TreeGrafter"/>
</dbReference>
<dbReference type="EMBL" id="CP163302">
    <property type="protein sequence ID" value="XDP46176.1"/>
    <property type="molecule type" value="Genomic_DNA"/>
</dbReference>
<comment type="function">
    <text evidence="5">The electron transfer flavoprotein serves as a specific electron acceptor for other dehydrogenases. It transfers the electrons to the main respiratory chain via ETF-ubiquinone oxidoreductase (ETF dehydrogenase).</text>
</comment>
<dbReference type="PANTHER" id="PTHR43153:SF1">
    <property type="entry name" value="ELECTRON TRANSFER FLAVOPROTEIN SUBUNIT ALPHA, MITOCHONDRIAL"/>
    <property type="match status" value="1"/>
</dbReference>
<reference evidence="8" key="1">
    <citation type="submission" date="2024-07" db="EMBL/GenBank/DDBJ databases">
        <authorList>
            <person name="fu j."/>
        </authorList>
    </citation>
    <scope>NUCLEOTIDE SEQUENCE</scope>
    <source>
        <strain evidence="8">P10A9</strain>
    </source>
</reference>
<dbReference type="PIRSF" id="PIRSF000089">
    <property type="entry name" value="Electra_flavoP_a"/>
    <property type="match status" value="1"/>
</dbReference>
<evidence type="ECO:0000256" key="4">
    <source>
        <dbReference type="ARBA" id="ARBA00022827"/>
    </source>
</evidence>
<dbReference type="GO" id="GO:0050660">
    <property type="term" value="F:flavin adenine dinucleotide binding"/>
    <property type="evidence" value="ECO:0007669"/>
    <property type="project" value="InterPro"/>
</dbReference>
<feature type="binding site" evidence="6">
    <location>
        <begin position="304"/>
        <end position="305"/>
    </location>
    <ligand>
        <name>FAD</name>
        <dbReference type="ChEBI" id="CHEBI:57692"/>
    </ligand>
</feature>
<evidence type="ECO:0000256" key="1">
    <source>
        <dbReference type="ARBA" id="ARBA00005817"/>
    </source>
</evidence>
<evidence type="ECO:0000259" key="7">
    <source>
        <dbReference type="SMART" id="SM00893"/>
    </source>
</evidence>
<evidence type="ECO:0000256" key="5">
    <source>
        <dbReference type="ARBA" id="ARBA00025649"/>
    </source>
</evidence>
<keyword evidence="3" id="KW-0285">Flavoprotein</keyword>
<comment type="similarity">
    <text evidence="1">Belongs to the ETF alpha-subunit/FixB family.</text>
</comment>
<evidence type="ECO:0000313" key="8">
    <source>
        <dbReference type="EMBL" id="XDP46176.1"/>
    </source>
</evidence>
<dbReference type="Pfam" id="PF01012">
    <property type="entry name" value="ETF"/>
    <property type="match status" value="1"/>
</dbReference>
<dbReference type="GO" id="GO:0009055">
    <property type="term" value="F:electron transfer activity"/>
    <property type="evidence" value="ECO:0007669"/>
    <property type="project" value="InterPro"/>
</dbReference>
<dbReference type="FunFam" id="3.40.50.1220:FF:000001">
    <property type="entry name" value="Electron transfer flavoprotein, alpha subunit"/>
    <property type="match status" value="1"/>
</dbReference>
<accession>A0AB39L5Q6</accession>
<dbReference type="SMART" id="SM00893">
    <property type="entry name" value="ETF"/>
    <property type="match status" value="1"/>
</dbReference>
<sequence length="321" mass="32125">MAEVLVHIEGATGSAPSARALIAFAARLGDPVAVVTVPGALPAGVAETLAAAGAARVVVSETPDAGSLLVTPAVDALEAALAASGSVAAIVAADSAEGREVAARLAVRSGLPYFGDVVGAEVEGPAVAVTKSVLGGSYMVRFIADLAPILAVRPGVDSPSGRHCPVVVENIEVGASVVERTEILASEPPEGDETRPELAAADVVVSGGRGIGSRDQFVLVEQLADAFGAAVGASRAAVDAGFCDPQLQVGQTGATVAPKLYLALGISGATQHQAGMLGAQTIVAINRDEDAPIFDIADFGVVGDIFDVVPRLLEELSRARS</sequence>
<dbReference type="InterPro" id="IPR014730">
    <property type="entry name" value="ETF_a/b_N"/>
</dbReference>
<dbReference type="RefSeq" id="WP_369046535.1">
    <property type="nucleotide sequence ID" value="NZ_CP163302.1"/>
</dbReference>
<feature type="binding site" evidence="6">
    <location>
        <begin position="248"/>
        <end position="252"/>
    </location>
    <ligand>
        <name>FAD</name>
        <dbReference type="ChEBI" id="CHEBI:57692"/>
    </ligand>
</feature>
<dbReference type="InterPro" id="IPR001308">
    <property type="entry name" value="ETF_a/FixB"/>
</dbReference>
<evidence type="ECO:0000256" key="3">
    <source>
        <dbReference type="ARBA" id="ARBA00022630"/>
    </source>
</evidence>
<feature type="binding site" evidence="6">
    <location>
        <position position="209"/>
    </location>
    <ligand>
        <name>FAD</name>
        <dbReference type="ChEBI" id="CHEBI:57692"/>
    </ligand>
</feature>